<dbReference type="SUPFAM" id="SSF51126">
    <property type="entry name" value="Pectin lyase-like"/>
    <property type="match status" value="2"/>
</dbReference>
<reference evidence="2" key="1">
    <citation type="submission" date="2016-10" db="EMBL/GenBank/DDBJ databases">
        <authorList>
            <person name="Varghese N."/>
            <person name="Submissions S."/>
        </authorList>
    </citation>
    <scope>NUCLEOTIDE SEQUENCE [LARGE SCALE GENOMIC DNA]</scope>
    <source>
        <strain evidence="2">DSM 25811 / CCM 8410 / LMG 26954 / E90</strain>
    </source>
</reference>
<dbReference type="OrthoDB" id="8901262at2"/>
<dbReference type="InterPro" id="IPR011050">
    <property type="entry name" value="Pectin_lyase_fold/virulence"/>
</dbReference>
<dbReference type="SMART" id="SM00710">
    <property type="entry name" value="PbH1"/>
    <property type="match status" value="5"/>
</dbReference>
<dbReference type="InterPro" id="IPR006626">
    <property type="entry name" value="PbH1"/>
</dbReference>
<dbReference type="STRING" id="1285928.SAMN04487894_10322"/>
<dbReference type="Gene3D" id="2.160.20.10">
    <property type="entry name" value="Single-stranded right-handed beta-helix, Pectin lyase-like"/>
    <property type="match status" value="2"/>
</dbReference>
<organism evidence="1 2">
    <name type="scientific">Niabella drilacis (strain DSM 25811 / CCM 8410 / CCUG 62505 / LMG 26954 / E90)</name>
    <dbReference type="NCBI Taxonomy" id="1285928"/>
    <lineage>
        <taxon>Bacteria</taxon>
        <taxon>Pseudomonadati</taxon>
        <taxon>Bacteroidota</taxon>
        <taxon>Chitinophagia</taxon>
        <taxon>Chitinophagales</taxon>
        <taxon>Chitinophagaceae</taxon>
        <taxon>Niabella</taxon>
    </lineage>
</organism>
<protein>
    <recommendedName>
        <fullName evidence="3">Right handed beta helix region</fullName>
    </recommendedName>
</protein>
<dbReference type="InterPro" id="IPR012334">
    <property type="entry name" value="Pectin_lyas_fold"/>
</dbReference>
<evidence type="ECO:0008006" key="3">
    <source>
        <dbReference type="Google" id="ProtNLM"/>
    </source>
</evidence>
<dbReference type="RefSeq" id="WP_090389218.1">
    <property type="nucleotide sequence ID" value="NZ_FMZO01000003.1"/>
</dbReference>
<dbReference type="AlphaFoldDB" id="A0A1G6MTF5"/>
<evidence type="ECO:0000313" key="2">
    <source>
        <dbReference type="Proteomes" id="UP000198757"/>
    </source>
</evidence>
<sequence>MELFAYHFTIVQAAVPLPLQRTPGVKLLLAFALLFLGFTGNAQTPDANGIVYVKSGAAGNGAGWGEALSELATALKAAKTNTGIKEIWVAKGTYKPLFSPEDGPLFGTNQGRDNAFLLPKDVKVYGGFDPDNGRATFETRSAKQAVTILSGDIDNNMLLDYGNACHIVVSAGNAGSAVLDGFTVTGGYAFGNNRGSINVNSINVSGTAGGGISLAHSSPVLSDLIITGNSAIYGGGIAHETASPLIINVLIANNQCTDAMDYTSRAGGMYNSSAASPTLVNVTIIGNSASLGGGIYNRYADILIRNSIIYGNSANAGQGMQNEASTPAVSYSLIQGSQDTSNGNLSASGISAAQLFNNAGAGDYTLKAGSVAVNAGDNALYPGLGNGSKDLAGNARVYALGNGGVIDMGAYESPYTPVRPDVNGIVYVKTEATGNGNSWANATGDLQAAIDATGTQQVWVAKGEYRVTGSSFILKNGVKVYGGFDPARGIDDLTKSRILPAASGGASGNGSILNGRNDRPVIFNDFIFTTRIDNTAALDGFTLTGGYSAANGAGIYNSYASPVLRNLVIEGNLADNNGGGMYNNNSSPVITNVVIRGNTAKNGGGMLNLNSSPVLTNVSITRNTAGSAGGGLVQAAGLVVLNNVTVAGNTTNAVVIQNGALAANNAIIYGGVDLMSGGTMTPVHSLIQGNTDFTNGNINAADIAATDVFTDPAGGDYTLKNGAPAIDKGSDSLYPGLNAATRDLAGKPRLTGSTIDMGAYEYDAALPVRFGSFSAVIRDDQLLVSWSTESETDNDHFKIQVSQDGMQWSTVQTVQSRAVTGNSSAVLEYNSVIPLSAAMTSAGLLLLAFGTAGTCGRRKKCRALCTVIGCALLFSCHKGDLFGSPEAGRLFVRIVQVDKGGKEQVSKVIRTTAE</sequence>
<dbReference type="InterPro" id="IPR059226">
    <property type="entry name" value="Choice_anch_Q_dom"/>
</dbReference>
<dbReference type="Proteomes" id="UP000198757">
    <property type="component" value="Unassembled WGS sequence"/>
</dbReference>
<evidence type="ECO:0000313" key="1">
    <source>
        <dbReference type="EMBL" id="SDC58497.1"/>
    </source>
</evidence>
<proteinExistence type="predicted"/>
<dbReference type="NCBIfam" id="NF041518">
    <property type="entry name" value="choice_anch_Q"/>
    <property type="match status" value="2"/>
</dbReference>
<accession>A0A1G6MTF5</accession>
<gene>
    <name evidence="1" type="ORF">SAMN04487894_10322</name>
</gene>
<keyword evidence="2" id="KW-1185">Reference proteome</keyword>
<dbReference type="EMBL" id="FMZO01000003">
    <property type="protein sequence ID" value="SDC58497.1"/>
    <property type="molecule type" value="Genomic_DNA"/>
</dbReference>
<name>A0A1G6MTF5_NIADE</name>